<dbReference type="AlphaFoldDB" id="A0A839AFE0"/>
<dbReference type="GO" id="GO:0030170">
    <property type="term" value="F:pyridoxal phosphate binding"/>
    <property type="evidence" value="ECO:0007669"/>
    <property type="project" value="InterPro"/>
</dbReference>
<evidence type="ECO:0000259" key="6">
    <source>
        <dbReference type="PROSITE" id="PS50949"/>
    </source>
</evidence>
<evidence type="ECO:0000313" key="8">
    <source>
        <dbReference type="Proteomes" id="UP000541109"/>
    </source>
</evidence>
<dbReference type="InterPro" id="IPR015421">
    <property type="entry name" value="PyrdxlP-dep_Trfase_major"/>
</dbReference>
<dbReference type="SUPFAM" id="SSF46785">
    <property type="entry name" value="Winged helix' DNA-binding domain"/>
    <property type="match status" value="1"/>
</dbReference>
<keyword evidence="4" id="KW-0238">DNA-binding</keyword>
<dbReference type="RefSeq" id="WP_182165517.1">
    <property type="nucleotide sequence ID" value="NZ_JACFXV010000053.1"/>
</dbReference>
<evidence type="ECO:0000256" key="4">
    <source>
        <dbReference type="ARBA" id="ARBA00023125"/>
    </source>
</evidence>
<dbReference type="GO" id="GO:0003677">
    <property type="term" value="F:DNA binding"/>
    <property type="evidence" value="ECO:0007669"/>
    <property type="project" value="UniProtKB-KW"/>
</dbReference>
<protein>
    <submittedName>
        <fullName evidence="7">PLP-dependent aminotransferase family protein</fullName>
    </submittedName>
</protein>
<sequence length="487" mass="51409">MDHLLLAGFLDLDRRADVALPEQIYRSIRSAVGDKRLATGDALPSSRALAAALDVSRNTVNAAYELLAAEGIIEVKPGARPRIAAMDSLDAAASSVRTGGEAPGVSRRGAALAQNARSEIYAAEAPSKGQLQPGSPAEDCFPRDDWARALRRAARRVSGGVLQYQETAGYPALRAVLAGYLARERGVRAKASQVLVLPSAQACLHLVTLTLSDPGDCAWLEDPGYLGARAAFLAAGLTIEPLPVDADGADVGAMATGSRPKLVYVTPSHQFPLGSRMALDRRLALLERARAAGAIILEDDYDSEFLFHGRPIAALQGLGSGEEVVYLGTFSKSMLPGLRIAYMVVPERLAGPLAQAQRNAGLLVNIHTQAALAEFIESGHYRAHLKRIRSTYEARGRKLVERSRARLGNRVAVEMPVGGVQLVARFGAGIDDRTVVERMAKKGYAVSALSGYGLAASLSGLVIGFAGATEGDIDAGISALADALDDR</sequence>
<evidence type="ECO:0000256" key="1">
    <source>
        <dbReference type="ARBA" id="ARBA00005384"/>
    </source>
</evidence>
<dbReference type="InterPro" id="IPR051446">
    <property type="entry name" value="HTH_trans_reg/aminotransferase"/>
</dbReference>
<dbReference type="InterPro" id="IPR015424">
    <property type="entry name" value="PyrdxlP-dep_Trfase"/>
</dbReference>
<accession>A0A839AFE0</accession>
<dbReference type="CDD" id="cd07377">
    <property type="entry name" value="WHTH_GntR"/>
    <property type="match status" value="1"/>
</dbReference>
<evidence type="ECO:0000256" key="5">
    <source>
        <dbReference type="ARBA" id="ARBA00023163"/>
    </source>
</evidence>
<dbReference type="PANTHER" id="PTHR46577:SF1">
    <property type="entry name" value="HTH-TYPE TRANSCRIPTIONAL REGULATORY PROTEIN GABR"/>
    <property type="match status" value="1"/>
</dbReference>
<comment type="similarity">
    <text evidence="1">In the C-terminal section; belongs to the class-I pyridoxal-phosphate-dependent aminotransferase family.</text>
</comment>
<dbReference type="SUPFAM" id="SSF53383">
    <property type="entry name" value="PLP-dependent transferases"/>
    <property type="match status" value="1"/>
</dbReference>
<comment type="caution">
    <text evidence="7">The sequence shown here is derived from an EMBL/GenBank/DDBJ whole genome shotgun (WGS) entry which is preliminary data.</text>
</comment>
<dbReference type="InterPro" id="IPR000524">
    <property type="entry name" value="Tscrpt_reg_HTH_GntR"/>
</dbReference>
<dbReference type="SMART" id="SM00345">
    <property type="entry name" value="HTH_GNTR"/>
    <property type="match status" value="1"/>
</dbReference>
<dbReference type="InterPro" id="IPR004839">
    <property type="entry name" value="Aminotransferase_I/II_large"/>
</dbReference>
<keyword evidence="2" id="KW-0663">Pyridoxal phosphate</keyword>
<keyword evidence="3" id="KW-0805">Transcription regulation</keyword>
<evidence type="ECO:0000256" key="2">
    <source>
        <dbReference type="ARBA" id="ARBA00022898"/>
    </source>
</evidence>
<dbReference type="InterPro" id="IPR036388">
    <property type="entry name" value="WH-like_DNA-bd_sf"/>
</dbReference>
<dbReference type="Pfam" id="PF00392">
    <property type="entry name" value="GntR"/>
    <property type="match status" value="1"/>
</dbReference>
<keyword evidence="8" id="KW-1185">Reference proteome</keyword>
<dbReference type="InterPro" id="IPR036390">
    <property type="entry name" value="WH_DNA-bd_sf"/>
</dbReference>
<keyword evidence="7" id="KW-0032">Aminotransferase</keyword>
<name>A0A839AFE0_9HYPH</name>
<dbReference type="Proteomes" id="UP000541109">
    <property type="component" value="Unassembled WGS sequence"/>
</dbReference>
<dbReference type="PANTHER" id="PTHR46577">
    <property type="entry name" value="HTH-TYPE TRANSCRIPTIONAL REGULATORY PROTEIN GABR"/>
    <property type="match status" value="1"/>
</dbReference>
<dbReference type="PROSITE" id="PS50949">
    <property type="entry name" value="HTH_GNTR"/>
    <property type="match status" value="1"/>
</dbReference>
<gene>
    <name evidence="7" type="ORF">H2509_11850</name>
</gene>
<keyword evidence="7" id="KW-0808">Transferase</keyword>
<proteinExistence type="inferred from homology"/>
<organism evidence="7 8">
    <name type="scientific">Stappia albiluteola</name>
    <dbReference type="NCBI Taxonomy" id="2758565"/>
    <lineage>
        <taxon>Bacteria</taxon>
        <taxon>Pseudomonadati</taxon>
        <taxon>Pseudomonadota</taxon>
        <taxon>Alphaproteobacteria</taxon>
        <taxon>Hyphomicrobiales</taxon>
        <taxon>Stappiaceae</taxon>
        <taxon>Stappia</taxon>
    </lineage>
</organism>
<dbReference type="GO" id="GO:0003700">
    <property type="term" value="F:DNA-binding transcription factor activity"/>
    <property type="evidence" value="ECO:0007669"/>
    <property type="project" value="InterPro"/>
</dbReference>
<keyword evidence="5" id="KW-0804">Transcription</keyword>
<feature type="domain" description="HTH gntR-type" evidence="6">
    <location>
        <begin position="18"/>
        <end position="86"/>
    </location>
</feature>
<evidence type="ECO:0000313" key="7">
    <source>
        <dbReference type="EMBL" id="MBA5777816.1"/>
    </source>
</evidence>
<reference evidence="7 8" key="1">
    <citation type="submission" date="2020-07" db="EMBL/GenBank/DDBJ databases">
        <title>Stappia sp., F7233, whole genome shotgun sequencing project.</title>
        <authorList>
            <person name="Jiang S."/>
            <person name="Liu Z.W."/>
            <person name="Du Z.J."/>
        </authorList>
    </citation>
    <scope>NUCLEOTIDE SEQUENCE [LARGE SCALE GENOMIC DNA]</scope>
    <source>
        <strain evidence="7 8">F7233</strain>
    </source>
</reference>
<dbReference type="EMBL" id="JACFXV010000053">
    <property type="protein sequence ID" value="MBA5777816.1"/>
    <property type="molecule type" value="Genomic_DNA"/>
</dbReference>
<dbReference type="CDD" id="cd00609">
    <property type="entry name" value="AAT_like"/>
    <property type="match status" value="1"/>
</dbReference>
<dbReference type="GO" id="GO:0008483">
    <property type="term" value="F:transaminase activity"/>
    <property type="evidence" value="ECO:0007669"/>
    <property type="project" value="UniProtKB-KW"/>
</dbReference>
<dbReference type="Gene3D" id="1.10.10.10">
    <property type="entry name" value="Winged helix-like DNA-binding domain superfamily/Winged helix DNA-binding domain"/>
    <property type="match status" value="1"/>
</dbReference>
<dbReference type="Pfam" id="PF00155">
    <property type="entry name" value="Aminotran_1_2"/>
    <property type="match status" value="1"/>
</dbReference>
<dbReference type="PRINTS" id="PR00035">
    <property type="entry name" value="HTHGNTR"/>
</dbReference>
<dbReference type="Gene3D" id="3.40.640.10">
    <property type="entry name" value="Type I PLP-dependent aspartate aminotransferase-like (Major domain)"/>
    <property type="match status" value="1"/>
</dbReference>
<evidence type="ECO:0000256" key="3">
    <source>
        <dbReference type="ARBA" id="ARBA00023015"/>
    </source>
</evidence>